<comment type="function">
    <text evidence="8">Phosphorylation of dTMP to form dTDP in both de novo and salvage pathways of dTTP synthesis.</text>
</comment>
<keyword evidence="6 8" id="KW-0067">ATP-binding</keyword>
<dbReference type="InterPro" id="IPR039430">
    <property type="entry name" value="Thymidylate_kin-like_dom"/>
</dbReference>
<dbReference type="RefSeq" id="WP_118916989.1">
    <property type="nucleotide sequence ID" value="NZ_CP032097.1"/>
</dbReference>
<protein>
    <recommendedName>
        <fullName evidence="8">Thymidylate kinase</fullName>
        <ecNumber evidence="8">2.7.4.9</ecNumber>
    </recommendedName>
    <alternativeName>
        <fullName evidence="8">dTMP kinase</fullName>
    </alternativeName>
</protein>
<dbReference type="GO" id="GO:0006227">
    <property type="term" value="P:dUDP biosynthetic process"/>
    <property type="evidence" value="ECO:0007669"/>
    <property type="project" value="TreeGrafter"/>
</dbReference>
<accession>A0A347U7F2</accession>
<feature type="domain" description="Thymidylate kinase-like" evidence="9">
    <location>
        <begin position="5"/>
        <end position="182"/>
    </location>
</feature>
<dbReference type="InterPro" id="IPR018094">
    <property type="entry name" value="Thymidylate_kinase"/>
</dbReference>
<evidence type="ECO:0000313" key="11">
    <source>
        <dbReference type="EMBL" id="RXI30622.1"/>
    </source>
</evidence>
<evidence type="ECO:0000256" key="6">
    <source>
        <dbReference type="ARBA" id="ARBA00022840"/>
    </source>
</evidence>
<dbReference type="Pfam" id="PF02223">
    <property type="entry name" value="Thymidylate_kin"/>
    <property type="match status" value="1"/>
</dbReference>
<evidence type="ECO:0000256" key="1">
    <source>
        <dbReference type="ARBA" id="ARBA00009776"/>
    </source>
</evidence>
<dbReference type="GO" id="GO:0006235">
    <property type="term" value="P:dTTP biosynthetic process"/>
    <property type="evidence" value="ECO:0007669"/>
    <property type="project" value="UniProtKB-UniRule"/>
</dbReference>
<evidence type="ECO:0000256" key="2">
    <source>
        <dbReference type="ARBA" id="ARBA00022679"/>
    </source>
</evidence>
<evidence type="ECO:0000313" key="12">
    <source>
        <dbReference type="Proteomes" id="UP000262582"/>
    </source>
</evidence>
<dbReference type="PANTHER" id="PTHR10344:SF4">
    <property type="entry name" value="UMP-CMP KINASE 2, MITOCHONDRIAL"/>
    <property type="match status" value="1"/>
</dbReference>
<dbReference type="Proteomes" id="UP000290588">
    <property type="component" value="Unassembled WGS sequence"/>
</dbReference>
<evidence type="ECO:0000256" key="3">
    <source>
        <dbReference type="ARBA" id="ARBA00022727"/>
    </source>
</evidence>
<dbReference type="EMBL" id="CP032097">
    <property type="protein sequence ID" value="AXX94780.1"/>
    <property type="molecule type" value="Genomic_DNA"/>
</dbReference>
<evidence type="ECO:0000313" key="13">
    <source>
        <dbReference type="Proteomes" id="UP000290588"/>
    </source>
</evidence>
<reference evidence="11 13" key="1">
    <citation type="submission" date="2017-09" db="EMBL/GenBank/DDBJ databases">
        <title>Genomics of the genus Arcobacter.</title>
        <authorList>
            <person name="Perez-Cataluna A."/>
            <person name="Figueras M.J."/>
            <person name="Salas-Masso N."/>
        </authorList>
    </citation>
    <scope>NUCLEOTIDE SEQUENCE [LARGE SCALE GENOMIC DNA]</scope>
    <source>
        <strain evidence="11 13">CECT 7837</strain>
    </source>
</reference>
<reference evidence="10 12" key="2">
    <citation type="submission" date="2018-08" db="EMBL/GenBank/DDBJ databases">
        <title>Complete genome of the Arcobacter ellisii type strain LMG 26155.</title>
        <authorList>
            <person name="Miller W.G."/>
            <person name="Yee E."/>
            <person name="Bono J.L."/>
        </authorList>
    </citation>
    <scope>NUCLEOTIDE SEQUENCE [LARGE SCALE GENOMIC DNA]</scope>
    <source>
        <strain evidence="10 12">LMG 26155</strain>
    </source>
</reference>
<dbReference type="OrthoDB" id="9774907at2"/>
<dbReference type="EC" id="2.7.4.9" evidence="8"/>
<dbReference type="Gene3D" id="3.40.50.300">
    <property type="entry name" value="P-loop containing nucleotide triphosphate hydrolases"/>
    <property type="match status" value="1"/>
</dbReference>
<dbReference type="GO" id="GO:0006233">
    <property type="term" value="P:dTDP biosynthetic process"/>
    <property type="evidence" value="ECO:0007669"/>
    <property type="project" value="InterPro"/>
</dbReference>
<dbReference type="Proteomes" id="UP000262582">
    <property type="component" value="Chromosome"/>
</dbReference>
<dbReference type="GO" id="GO:0005524">
    <property type="term" value="F:ATP binding"/>
    <property type="evidence" value="ECO:0007669"/>
    <property type="project" value="UniProtKB-UniRule"/>
</dbReference>
<sequence>MYVVIEGIDTAGKSTQLELLKKKFPKATFTKEPGGTPIGIKLREMALGGEAKSKIAEMFLFLADRAEHIEEVIKNNENKIVISDRSMISGIAYANQLDIDKLVELNLIATDNTLPTHVILLELTPKELKYRLSLKDNDSIELRGIDYLINIQNRMKETIKKLNINHIFIDASLKIEEIEKKIEDFINAN</sequence>
<dbReference type="GO" id="GO:0005829">
    <property type="term" value="C:cytosol"/>
    <property type="evidence" value="ECO:0007669"/>
    <property type="project" value="TreeGrafter"/>
</dbReference>
<dbReference type="EMBL" id="NXIG01000006">
    <property type="protein sequence ID" value="RXI30622.1"/>
    <property type="molecule type" value="Genomic_DNA"/>
</dbReference>
<name>A0A347U7F2_9BACT</name>
<evidence type="ECO:0000256" key="5">
    <source>
        <dbReference type="ARBA" id="ARBA00022777"/>
    </source>
</evidence>
<proteinExistence type="inferred from homology"/>
<gene>
    <name evidence="8 10" type="primary">tmk</name>
    <name evidence="10" type="ORF">AELL_1110</name>
    <name evidence="11" type="ORF">CP962_07580</name>
</gene>
<keyword evidence="4 8" id="KW-0547">Nucleotide-binding</keyword>
<dbReference type="GO" id="GO:0004798">
    <property type="term" value="F:dTMP kinase activity"/>
    <property type="evidence" value="ECO:0007669"/>
    <property type="project" value="UniProtKB-UniRule"/>
</dbReference>
<dbReference type="HAMAP" id="MF_00165">
    <property type="entry name" value="Thymidylate_kinase"/>
    <property type="match status" value="1"/>
</dbReference>
<dbReference type="CDD" id="cd01672">
    <property type="entry name" value="TMPK"/>
    <property type="match status" value="1"/>
</dbReference>
<feature type="binding site" evidence="8">
    <location>
        <begin position="7"/>
        <end position="14"/>
    </location>
    <ligand>
        <name>ATP</name>
        <dbReference type="ChEBI" id="CHEBI:30616"/>
    </ligand>
</feature>
<evidence type="ECO:0000256" key="7">
    <source>
        <dbReference type="ARBA" id="ARBA00048743"/>
    </source>
</evidence>
<keyword evidence="5 8" id="KW-0418">Kinase</keyword>
<keyword evidence="12" id="KW-1185">Reference proteome</keyword>
<evidence type="ECO:0000313" key="10">
    <source>
        <dbReference type="EMBL" id="AXX94780.1"/>
    </source>
</evidence>
<dbReference type="AlphaFoldDB" id="A0A347U7F2"/>
<keyword evidence="3 8" id="KW-0545">Nucleotide biosynthesis</keyword>
<dbReference type="InterPro" id="IPR027417">
    <property type="entry name" value="P-loop_NTPase"/>
</dbReference>
<evidence type="ECO:0000259" key="9">
    <source>
        <dbReference type="Pfam" id="PF02223"/>
    </source>
</evidence>
<evidence type="ECO:0000256" key="4">
    <source>
        <dbReference type="ARBA" id="ARBA00022741"/>
    </source>
</evidence>
<organism evidence="11 13">
    <name type="scientific">Arcobacter ellisii</name>
    <dbReference type="NCBI Taxonomy" id="913109"/>
    <lineage>
        <taxon>Bacteria</taxon>
        <taxon>Pseudomonadati</taxon>
        <taxon>Campylobacterota</taxon>
        <taxon>Epsilonproteobacteria</taxon>
        <taxon>Campylobacterales</taxon>
        <taxon>Arcobacteraceae</taxon>
        <taxon>Arcobacter</taxon>
    </lineage>
</organism>
<dbReference type="PANTHER" id="PTHR10344">
    <property type="entry name" value="THYMIDYLATE KINASE"/>
    <property type="match status" value="1"/>
</dbReference>
<keyword evidence="2 8" id="KW-0808">Transferase</keyword>
<dbReference type="SUPFAM" id="SSF52540">
    <property type="entry name" value="P-loop containing nucleoside triphosphate hydrolases"/>
    <property type="match status" value="1"/>
</dbReference>
<dbReference type="KEGG" id="aell:AELL_1110"/>
<evidence type="ECO:0000256" key="8">
    <source>
        <dbReference type="HAMAP-Rule" id="MF_00165"/>
    </source>
</evidence>
<dbReference type="NCBIfam" id="TIGR00041">
    <property type="entry name" value="DTMP_kinase"/>
    <property type="match status" value="1"/>
</dbReference>
<comment type="similarity">
    <text evidence="1 8">Belongs to the thymidylate kinase family.</text>
</comment>
<comment type="catalytic activity">
    <reaction evidence="7 8">
        <text>dTMP + ATP = dTDP + ADP</text>
        <dbReference type="Rhea" id="RHEA:13517"/>
        <dbReference type="ChEBI" id="CHEBI:30616"/>
        <dbReference type="ChEBI" id="CHEBI:58369"/>
        <dbReference type="ChEBI" id="CHEBI:63528"/>
        <dbReference type="ChEBI" id="CHEBI:456216"/>
        <dbReference type="EC" id="2.7.4.9"/>
    </reaction>
</comment>